<dbReference type="GO" id="GO:0030170">
    <property type="term" value="F:pyridoxal phosphate binding"/>
    <property type="evidence" value="ECO:0007669"/>
    <property type="project" value="InterPro"/>
</dbReference>
<dbReference type="EMBL" id="CP042905">
    <property type="protein sequence ID" value="QEE17214.1"/>
    <property type="molecule type" value="Genomic_DNA"/>
</dbReference>
<accession>A0A5B9DDM0</accession>
<dbReference type="AlphaFoldDB" id="A0A5B9DDM0"/>
<comment type="catalytic activity">
    <reaction evidence="12">
        <text>(1S,2R)-1-C-(indol-3-yl)glycerol 3-phosphate + L-serine = D-glyceraldehyde 3-phosphate + L-tryptophan + H2O</text>
        <dbReference type="Rhea" id="RHEA:10532"/>
        <dbReference type="ChEBI" id="CHEBI:15377"/>
        <dbReference type="ChEBI" id="CHEBI:33384"/>
        <dbReference type="ChEBI" id="CHEBI:57912"/>
        <dbReference type="ChEBI" id="CHEBI:58866"/>
        <dbReference type="ChEBI" id="CHEBI:59776"/>
        <dbReference type="EC" id="4.2.1.20"/>
    </reaction>
</comment>
<dbReference type="GO" id="GO:0005737">
    <property type="term" value="C:cytoplasm"/>
    <property type="evidence" value="ECO:0007669"/>
    <property type="project" value="TreeGrafter"/>
</dbReference>
<dbReference type="NCBIfam" id="NF009057">
    <property type="entry name" value="PRK12391.1"/>
    <property type="match status" value="1"/>
</dbReference>
<dbReference type="SUPFAM" id="SSF53686">
    <property type="entry name" value="Tryptophan synthase beta subunit-like PLP-dependent enzymes"/>
    <property type="match status" value="1"/>
</dbReference>
<keyword evidence="10" id="KW-0057">Aromatic amino acid biosynthesis</keyword>
<dbReference type="PROSITE" id="PS00168">
    <property type="entry name" value="TRP_SYNTHASE_BETA"/>
    <property type="match status" value="1"/>
</dbReference>
<evidence type="ECO:0000313" key="15">
    <source>
        <dbReference type="Proteomes" id="UP000321408"/>
    </source>
</evidence>
<evidence type="ECO:0000313" key="14">
    <source>
        <dbReference type="EMBL" id="QEE17214.1"/>
    </source>
</evidence>
<keyword evidence="15" id="KW-1185">Reference proteome</keyword>
<dbReference type="EC" id="4.2.1.20" evidence="6"/>
<dbReference type="InterPro" id="IPR023026">
    <property type="entry name" value="Trp_synth_beta/beta-like"/>
</dbReference>
<sequence length="481" mass="52800">MVIDVKKEQPRLDQAIQPMSRLNNKIMLPLNKIPKQWMNIAPFLPEKPYPCLLPNGMPATPDIMNQIFPTECVKQAMSAEEFIDIPREVREAFALCNRPTPLVRAFRLEKALGLDSDRIKIFYKGEYVSPTGSHKGNTAIAQAFYAKKDKIKGLTTETGAGQWGSALSMAGTMMDLEVKIFQVRASYYDKPGRRVLMNNFGADLVPSPSDQTEVGKAFYNKNPNHPGSLGIAISEALELAMKTPEYKYSLGSVLDFVCLHQTVIGLEAKEQMSIAGEYPDVVIGCVGGGSNFSGLAFPFLKDKLQGIKTETKFIGAEPTACPSITKGKYAWDFGDSAKIAPIAKMFTLGHTFIPPAVHAGGLRYHGAAPLLSMLANHDLVSSEMFHQTKAIKTGMLFSRTEGILPAVETCHAIASAIDKALEAKDEGKKCTILFNFSGHGHFDTHAYKALQDKKLIDFEYPNEAIEAALKNLPAVDESKFM</sequence>
<dbReference type="PIRSF" id="PIRSF001413">
    <property type="entry name" value="Trp_syn_beta"/>
    <property type="match status" value="1"/>
</dbReference>
<comment type="subunit">
    <text evidence="5">Tetramer of two alpha and two beta chains.</text>
</comment>
<proteinExistence type="inferred from homology"/>
<comment type="similarity">
    <text evidence="4">Belongs to the TrpB family.</text>
</comment>
<dbReference type="PANTHER" id="PTHR48077:SF6">
    <property type="entry name" value="TRYPTOPHAN SYNTHASE"/>
    <property type="match status" value="1"/>
</dbReference>
<keyword evidence="7" id="KW-0028">Amino-acid biosynthesis</keyword>
<dbReference type="InterPro" id="IPR036052">
    <property type="entry name" value="TrpB-like_PALP_sf"/>
</dbReference>
<evidence type="ECO:0000256" key="4">
    <source>
        <dbReference type="ARBA" id="ARBA00009982"/>
    </source>
</evidence>
<evidence type="ECO:0000256" key="7">
    <source>
        <dbReference type="ARBA" id="ARBA00022605"/>
    </source>
</evidence>
<evidence type="ECO:0000256" key="3">
    <source>
        <dbReference type="ARBA" id="ARBA00004733"/>
    </source>
</evidence>
<dbReference type="NCBIfam" id="TIGR01415">
    <property type="entry name" value="trpB_rel"/>
    <property type="match status" value="1"/>
</dbReference>
<dbReference type="GO" id="GO:0052684">
    <property type="term" value="F:L-serine hydro-lyase (adding indole, L-tryptophan-forming) activity"/>
    <property type="evidence" value="ECO:0007669"/>
    <property type="project" value="TreeGrafter"/>
</dbReference>
<keyword evidence="8" id="KW-0822">Tryptophan biosynthesis</keyword>
<dbReference type="GO" id="GO:0004834">
    <property type="term" value="F:tryptophan synthase activity"/>
    <property type="evidence" value="ECO:0007669"/>
    <property type="project" value="UniProtKB-EC"/>
</dbReference>
<evidence type="ECO:0000256" key="6">
    <source>
        <dbReference type="ARBA" id="ARBA00012043"/>
    </source>
</evidence>
<dbReference type="RefSeq" id="WP_244626276.1">
    <property type="nucleotide sequence ID" value="NZ_CP042905.2"/>
</dbReference>
<dbReference type="GeneID" id="41331018"/>
<reference evidence="14 15" key="2">
    <citation type="journal article" date="2024" name="Int. J. Syst. Evol. Microbiol.">
        <title>Promethearchaeum syntrophicum gen. nov., sp. nov., an anaerobic, obligately syntrophic archaeon, the first isolate of the lineage 'Asgard' archaea, and proposal of the new archaeal phylum Promethearchaeota phyl. nov. and kingdom Promethearchaeati regn. nov.</title>
        <authorList>
            <person name="Imachi H."/>
            <person name="Nobu M.K."/>
            <person name="Kato S."/>
            <person name="Takaki Y."/>
            <person name="Miyazaki M."/>
            <person name="Miyata M."/>
            <person name="Ogawara M."/>
            <person name="Saito Y."/>
            <person name="Sakai S."/>
            <person name="Tahara Y.O."/>
            <person name="Takano Y."/>
            <person name="Tasumi E."/>
            <person name="Uematsu K."/>
            <person name="Yoshimura T."/>
            <person name="Itoh T."/>
            <person name="Ohkuma M."/>
            <person name="Takai K."/>
        </authorList>
    </citation>
    <scope>NUCLEOTIDE SEQUENCE [LARGE SCALE GENOMIC DNA]</scope>
    <source>
        <strain evidence="14 15">MK-D1</strain>
    </source>
</reference>
<organism evidence="14 15">
    <name type="scientific">Promethearchaeum syntrophicum</name>
    <dbReference type="NCBI Taxonomy" id="2594042"/>
    <lineage>
        <taxon>Archaea</taxon>
        <taxon>Promethearchaeati</taxon>
        <taxon>Promethearchaeota</taxon>
        <taxon>Promethearchaeia</taxon>
        <taxon>Promethearchaeales</taxon>
        <taxon>Promethearchaeaceae</taxon>
        <taxon>Promethearchaeum</taxon>
    </lineage>
</organism>
<dbReference type="KEGG" id="psyt:DSAG12_03046"/>
<comment type="function">
    <text evidence="2">The beta subunit is responsible for the synthesis of L-tryptophan from indole and L-serine.</text>
</comment>
<comment type="cofactor">
    <cofactor evidence="1">
        <name>pyridoxal 5'-phosphate</name>
        <dbReference type="ChEBI" id="CHEBI:597326"/>
    </cofactor>
</comment>
<name>A0A5B9DDM0_9ARCH</name>
<evidence type="ECO:0000256" key="11">
    <source>
        <dbReference type="ARBA" id="ARBA00023239"/>
    </source>
</evidence>
<reference evidence="14 15" key="1">
    <citation type="journal article" date="2020" name="Nature">
        <title>Isolation of an archaeon at the prokaryote-eukaryote interface.</title>
        <authorList>
            <person name="Imachi H."/>
            <person name="Nobu M.K."/>
            <person name="Nakahara N."/>
            <person name="Morono Y."/>
            <person name="Ogawara M."/>
            <person name="Takaki Y."/>
            <person name="Takano Y."/>
            <person name="Uematsu K."/>
            <person name="Ikuta T."/>
            <person name="Ito M."/>
            <person name="Matsui Y."/>
            <person name="Miyazaki M."/>
            <person name="Murata K."/>
            <person name="Saito Y."/>
            <person name="Sakai S."/>
            <person name="Song C."/>
            <person name="Tasumi E."/>
            <person name="Yamanaka Y."/>
            <person name="Yamaguchi T."/>
            <person name="Kamagata Y."/>
            <person name="Tamaki H."/>
            <person name="Takai K."/>
        </authorList>
    </citation>
    <scope>NUCLEOTIDE SEQUENCE [LARGE SCALE GENOMIC DNA]</scope>
    <source>
        <strain evidence="14 15">MK-D1</strain>
    </source>
</reference>
<evidence type="ECO:0000256" key="8">
    <source>
        <dbReference type="ARBA" id="ARBA00022822"/>
    </source>
</evidence>
<dbReference type="InterPro" id="IPR006653">
    <property type="entry name" value="Trp_synth_b_CS"/>
</dbReference>
<evidence type="ECO:0000256" key="12">
    <source>
        <dbReference type="ARBA" id="ARBA00049047"/>
    </source>
</evidence>
<keyword evidence="9" id="KW-0663">Pyridoxal phosphate</keyword>
<evidence type="ECO:0000256" key="2">
    <source>
        <dbReference type="ARBA" id="ARBA00002786"/>
    </source>
</evidence>
<evidence type="ECO:0000259" key="13">
    <source>
        <dbReference type="Pfam" id="PF00291"/>
    </source>
</evidence>
<dbReference type="Gene3D" id="3.40.50.1100">
    <property type="match status" value="2"/>
</dbReference>
<evidence type="ECO:0000256" key="10">
    <source>
        <dbReference type="ARBA" id="ARBA00023141"/>
    </source>
</evidence>
<gene>
    <name evidence="14" type="ORF">DSAG12_03046</name>
</gene>
<keyword evidence="11" id="KW-0456">Lyase</keyword>
<evidence type="ECO:0000256" key="5">
    <source>
        <dbReference type="ARBA" id="ARBA00011270"/>
    </source>
</evidence>
<evidence type="ECO:0000256" key="9">
    <source>
        <dbReference type="ARBA" id="ARBA00022898"/>
    </source>
</evidence>
<evidence type="ECO:0000256" key="1">
    <source>
        <dbReference type="ARBA" id="ARBA00001933"/>
    </source>
</evidence>
<comment type="pathway">
    <text evidence="3">Amino-acid biosynthesis; L-tryptophan biosynthesis; L-tryptophan from chorismate: step 5/5.</text>
</comment>
<dbReference type="InterPro" id="IPR006316">
    <property type="entry name" value="Trp_synth_b-like"/>
</dbReference>
<dbReference type="Pfam" id="PF00291">
    <property type="entry name" value="PALP"/>
    <property type="match status" value="1"/>
</dbReference>
<dbReference type="UniPathway" id="UPA00035">
    <property type="reaction ID" value="UER00044"/>
</dbReference>
<feature type="domain" description="Tryptophan synthase beta chain-like PALP" evidence="13">
    <location>
        <begin position="97"/>
        <end position="438"/>
    </location>
</feature>
<dbReference type="Proteomes" id="UP000321408">
    <property type="component" value="Chromosome"/>
</dbReference>
<dbReference type="PIRSF" id="PIRSF500824">
    <property type="entry name" value="TrpB_prok"/>
    <property type="match status" value="1"/>
</dbReference>
<dbReference type="InterPro" id="IPR001926">
    <property type="entry name" value="TrpB-like_PALP"/>
</dbReference>
<dbReference type="PANTHER" id="PTHR48077">
    <property type="entry name" value="TRYPTOPHAN SYNTHASE-RELATED"/>
    <property type="match status" value="1"/>
</dbReference>
<protein>
    <recommendedName>
        <fullName evidence="6">tryptophan synthase</fullName>
        <ecNumber evidence="6">4.2.1.20</ecNumber>
    </recommendedName>
</protein>